<dbReference type="Pfam" id="PF17948">
    <property type="entry name" value="DnaT"/>
    <property type="match status" value="1"/>
</dbReference>
<dbReference type="InterPro" id="IPR036388">
    <property type="entry name" value="WH-like_DNA-bd_sf"/>
</dbReference>
<dbReference type="RefSeq" id="WP_075568941.1">
    <property type="nucleotide sequence ID" value="NZ_MSDO01000004.1"/>
</dbReference>
<evidence type="ECO:0000259" key="2">
    <source>
        <dbReference type="Pfam" id="PF17948"/>
    </source>
</evidence>
<protein>
    <recommendedName>
        <fullName evidence="2">DnaT DNA-binding domain-containing protein</fullName>
    </recommendedName>
</protein>
<dbReference type="InterPro" id="IPR040480">
    <property type="entry name" value="DnaT_DNA_bind"/>
</dbReference>
<feature type="compositionally biased region" description="Basic and acidic residues" evidence="1">
    <location>
        <begin position="263"/>
        <end position="288"/>
    </location>
</feature>
<evidence type="ECO:0000256" key="1">
    <source>
        <dbReference type="SAM" id="MobiDB-lite"/>
    </source>
</evidence>
<accession>A0A1Q8SV30</accession>
<dbReference type="SUPFAM" id="SSF46785">
    <property type="entry name" value="Winged helix' DNA-binding domain"/>
    <property type="match status" value="1"/>
</dbReference>
<feature type="region of interest" description="Disordered" evidence="1">
    <location>
        <begin position="238"/>
        <end position="288"/>
    </location>
</feature>
<dbReference type="OrthoDB" id="82456at2"/>
<dbReference type="Proteomes" id="UP000186878">
    <property type="component" value="Unassembled WGS sequence"/>
</dbReference>
<evidence type="ECO:0000313" key="4">
    <source>
        <dbReference type="Proteomes" id="UP000186878"/>
    </source>
</evidence>
<dbReference type="Gene3D" id="1.10.8.1180">
    <property type="match status" value="1"/>
</dbReference>
<proteinExistence type="predicted"/>
<feature type="compositionally biased region" description="Polar residues" evidence="1">
    <location>
        <begin position="132"/>
        <end position="144"/>
    </location>
</feature>
<reference evidence="3 4" key="1">
    <citation type="submission" date="2016-12" db="EMBL/GenBank/DDBJ databases">
        <title>Draft genome sequences of strains Salinicola socius SMB35, Salinicola sp. MH3R3-1 and Chromohalobacter sp. SMB17 from the Verkhnekamsk potash mining region of Russia.</title>
        <authorList>
            <person name="Mavrodi D.V."/>
            <person name="Olsson B.E."/>
            <person name="Korsakova E.S."/>
            <person name="Pyankova A."/>
            <person name="Mavrodi O.V."/>
            <person name="Plotnikova E.G."/>
        </authorList>
    </citation>
    <scope>NUCLEOTIDE SEQUENCE [LARGE SCALE GENOMIC DNA]</scope>
    <source>
        <strain evidence="3 4">SMB35</strain>
    </source>
</reference>
<dbReference type="Gene3D" id="1.10.10.10">
    <property type="entry name" value="Winged helix-like DNA-binding domain superfamily/Winged helix DNA-binding domain"/>
    <property type="match status" value="1"/>
</dbReference>
<name>A0A1Q8SV30_9GAMM</name>
<feature type="compositionally biased region" description="Polar residues" evidence="1">
    <location>
        <begin position="100"/>
        <end position="110"/>
    </location>
</feature>
<organism evidence="3 4">
    <name type="scientific">Salinicola socius</name>
    <dbReference type="NCBI Taxonomy" id="404433"/>
    <lineage>
        <taxon>Bacteria</taxon>
        <taxon>Pseudomonadati</taxon>
        <taxon>Pseudomonadota</taxon>
        <taxon>Gammaproteobacteria</taxon>
        <taxon>Oceanospirillales</taxon>
        <taxon>Halomonadaceae</taxon>
        <taxon>Salinicola</taxon>
    </lineage>
</organism>
<comment type="caution">
    <text evidence="3">The sequence shown here is derived from an EMBL/GenBank/DDBJ whole genome shotgun (WGS) entry which is preliminary data.</text>
</comment>
<dbReference type="EMBL" id="MSDO01000004">
    <property type="protein sequence ID" value="OLO05257.1"/>
    <property type="molecule type" value="Genomic_DNA"/>
</dbReference>
<dbReference type="InterPro" id="IPR036390">
    <property type="entry name" value="WH_DNA-bd_sf"/>
</dbReference>
<feature type="region of interest" description="Disordered" evidence="1">
    <location>
        <begin position="100"/>
        <end position="150"/>
    </location>
</feature>
<dbReference type="STRING" id="404433.BTW07_04305"/>
<dbReference type="Pfam" id="PF13730">
    <property type="entry name" value="HTH_36"/>
    <property type="match status" value="1"/>
</dbReference>
<keyword evidence="4" id="KW-1185">Reference proteome</keyword>
<evidence type="ECO:0000313" key="3">
    <source>
        <dbReference type="EMBL" id="OLO05257.1"/>
    </source>
</evidence>
<gene>
    <name evidence="3" type="ORF">BTW07_04305</name>
</gene>
<feature type="domain" description="DnaT DNA-binding" evidence="2">
    <location>
        <begin position="172"/>
        <end position="241"/>
    </location>
</feature>
<dbReference type="AlphaFoldDB" id="A0A1Q8SV30"/>
<sequence>MSLLAMSWARQSLKTLPTDVKTPSRLALMLLADYANEQHVCWPGLSTMAEEMGCSKRSVQRAIDLLEERGLVVVESRQDKTGRQQSNRYRLAVGVGCQSDTPTISTNSGEGDNLTPRGVSGVTPGVSRLSPLESSIESTTNPNTHAAGPDELFDYSQLADDGQPLTGGARQFPMTLDWQPDPEQFAAACLRAGLRSDTQPPAAQLANFTAHHADFPNRRHGSMSWTQKLVDWLRRDLSQSHPKPTGGAANANGRPRTPQRRRTAAEARAAAEAERREREGSFDGQRHR</sequence>